<proteinExistence type="predicted"/>
<dbReference type="AlphaFoldDB" id="A0A653A781"/>
<gene>
    <name evidence="1" type="ORF">TRIP_B330008</name>
</gene>
<sequence length="101" mass="11305">MEKEKRSVGKGAWLKVFCPEARCLTEDEILSIPAEERKEAESGAEKGLWLEVFCPEGACLKEEERIDLPVRPGAEQKEGGAWLRLFCPEGRCLIEEESGVP</sequence>
<reference evidence="1" key="1">
    <citation type="submission" date="2018-07" db="EMBL/GenBank/DDBJ databases">
        <authorList>
            <consortium name="Genoscope - CEA"/>
            <person name="William W."/>
        </authorList>
    </citation>
    <scope>NUCLEOTIDE SEQUENCE</scope>
    <source>
        <strain evidence="1">IK1</strain>
    </source>
</reference>
<organism evidence="1">
    <name type="scientific">Uncultured Desulfatiglans sp</name>
    <dbReference type="NCBI Taxonomy" id="1748965"/>
    <lineage>
        <taxon>Bacteria</taxon>
        <taxon>Pseudomonadati</taxon>
        <taxon>Thermodesulfobacteriota</taxon>
        <taxon>Desulfobacteria</taxon>
        <taxon>Desulfatiglandales</taxon>
        <taxon>Desulfatiglandaceae</taxon>
        <taxon>Desulfatiglans</taxon>
        <taxon>environmental samples</taxon>
    </lineage>
</organism>
<accession>A0A653A781</accession>
<dbReference type="EMBL" id="UPXX01000027">
    <property type="protein sequence ID" value="VBB43818.1"/>
    <property type="molecule type" value="Genomic_DNA"/>
</dbReference>
<evidence type="ECO:0000313" key="1">
    <source>
        <dbReference type="EMBL" id="VBB43818.1"/>
    </source>
</evidence>
<name>A0A653A781_UNCDX</name>
<protein>
    <submittedName>
        <fullName evidence="1">Uncharacterized protein</fullName>
    </submittedName>
</protein>